<keyword evidence="3" id="KW-1185">Reference proteome</keyword>
<evidence type="ECO:0000313" key="3">
    <source>
        <dbReference type="Proteomes" id="UP000015523"/>
    </source>
</evidence>
<protein>
    <submittedName>
        <fullName evidence="2">Uncharacterized protein</fullName>
    </submittedName>
</protein>
<feature type="compositionally biased region" description="Basic and acidic residues" evidence="1">
    <location>
        <begin position="62"/>
        <end position="88"/>
    </location>
</feature>
<dbReference type="PATRIC" id="fig|1346791.3.peg.2351"/>
<evidence type="ECO:0000313" key="2">
    <source>
        <dbReference type="EMBL" id="EQB31920.1"/>
    </source>
</evidence>
<reference evidence="2 3" key="1">
    <citation type="journal article" date="2013" name="Genome Announc.">
        <title>Draft Genome Sequence of Sphingobium ummariense Strain RL-3, a Hexachlorocyclohexane-Degrading Bacterium.</title>
        <authorList>
            <person name="Kohli P."/>
            <person name="Dua A."/>
            <person name="Sangwan N."/>
            <person name="Oldach P."/>
            <person name="Khurana J.P."/>
            <person name="Lal R."/>
        </authorList>
    </citation>
    <scope>NUCLEOTIDE SEQUENCE [LARGE SCALE GENOMIC DNA]</scope>
    <source>
        <strain evidence="2 3">RL-3</strain>
    </source>
</reference>
<sequence>MMSEQFRSERPLPTERTRDPNLSTENQPEGGARRPSDTLDREPARDPESGGSIPSNYNPETMTRRGEEQDSRAGQEKAGERSREAGDE</sequence>
<proteinExistence type="predicted"/>
<feature type="region of interest" description="Disordered" evidence="1">
    <location>
        <begin position="1"/>
        <end position="88"/>
    </location>
</feature>
<organism evidence="2 3">
    <name type="scientific">Sphingobium ummariense RL-3</name>
    <dbReference type="NCBI Taxonomy" id="1346791"/>
    <lineage>
        <taxon>Bacteria</taxon>
        <taxon>Pseudomonadati</taxon>
        <taxon>Pseudomonadota</taxon>
        <taxon>Alphaproteobacteria</taxon>
        <taxon>Sphingomonadales</taxon>
        <taxon>Sphingomonadaceae</taxon>
        <taxon>Sphingobium</taxon>
    </lineage>
</organism>
<comment type="caution">
    <text evidence="2">The sequence shown here is derived from an EMBL/GenBank/DDBJ whole genome shotgun (WGS) entry which is preliminary data.</text>
</comment>
<evidence type="ECO:0000256" key="1">
    <source>
        <dbReference type="SAM" id="MobiDB-lite"/>
    </source>
</evidence>
<dbReference type="RefSeq" id="WP_021318243.1">
    <property type="nucleotide sequence ID" value="NZ_AUWY01000085.1"/>
</dbReference>
<feature type="compositionally biased region" description="Basic and acidic residues" evidence="1">
    <location>
        <begin position="31"/>
        <end position="48"/>
    </location>
</feature>
<dbReference type="Proteomes" id="UP000015523">
    <property type="component" value="Unassembled WGS sequence"/>
</dbReference>
<feature type="compositionally biased region" description="Basic and acidic residues" evidence="1">
    <location>
        <begin position="1"/>
        <end position="19"/>
    </location>
</feature>
<name>T0ISU2_9SPHN</name>
<dbReference type="STRING" id="1346791.M529_12225"/>
<feature type="compositionally biased region" description="Polar residues" evidence="1">
    <location>
        <begin position="52"/>
        <end position="61"/>
    </location>
</feature>
<accession>T0ISU2</accession>
<dbReference type="EMBL" id="AUWY01000085">
    <property type="protein sequence ID" value="EQB31920.1"/>
    <property type="molecule type" value="Genomic_DNA"/>
</dbReference>
<gene>
    <name evidence="2" type="ORF">M529_12225</name>
</gene>
<dbReference type="AlphaFoldDB" id="T0ISU2"/>